<reference evidence="2" key="1">
    <citation type="journal article" date="2012" name="MBio">
        <title>Comparative genome analysis of Trichophyton rubrum and related dermatophytes reveals candidate genes involved in infection.</title>
        <authorList>
            <person name="Martinez D.A."/>
            <person name="Oliver B.G."/>
            <person name="Graeser Y."/>
            <person name="Goldberg J.M."/>
            <person name="Li W."/>
            <person name="Martinez-Rossi N.M."/>
            <person name="Monod M."/>
            <person name="Shelest E."/>
            <person name="Barton R.C."/>
            <person name="Birch E."/>
            <person name="Brakhage A.A."/>
            <person name="Chen Z."/>
            <person name="Gurr S.J."/>
            <person name="Heiman D."/>
            <person name="Heitman J."/>
            <person name="Kosti I."/>
            <person name="Rossi A."/>
            <person name="Saif S."/>
            <person name="Samalova M."/>
            <person name="Saunders C.W."/>
            <person name="Shea T."/>
            <person name="Summerbell R.C."/>
            <person name="Xu J."/>
            <person name="Young S."/>
            <person name="Zeng Q."/>
            <person name="Birren B.W."/>
            <person name="Cuomo C.A."/>
            <person name="White T.C."/>
        </authorList>
    </citation>
    <scope>NUCLEOTIDE SEQUENCE [LARGE SCALE GENOMIC DNA]</scope>
    <source>
        <strain evidence="2">ATCC MYA-4604 / CBS 118893</strain>
    </source>
</reference>
<protein>
    <submittedName>
        <fullName evidence="1">Uncharacterized protein</fullName>
    </submittedName>
</protein>
<dbReference type="RefSeq" id="XP_003172414.1">
    <property type="nucleotide sequence ID" value="XM_003172366.1"/>
</dbReference>
<dbReference type="EMBL" id="DS989825">
    <property type="protein sequence ID" value="EFR02003.1"/>
    <property type="molecule type" value="Genomic_DNA"/>
</dbReference>
<keyword evidence="2" id="KW-1185">Reference proteome</keyword>
<dbReference type="InParanoid" id="E4UY10"/>
<evidence type="ECO:0000313" key="2">
    <source>
        <dbReference type="Proteomes" id="UP000002669"/>
    </source>
</evidence>
<organism evidence="2">
    <name type="scientific">Arthroderma gypseum (strain ATCC MYA-4604 / CBS 118893)</name>
    <name type="common">Microsporum gypseum</name>
    <dbReference type="NCBI Taxonomy" id="535722"/>
    <lineage>
        <taxon>Eukaryota</taxon>
        <taxon>Fungi</taxon>
        <taxon>Dikarya</taxon>
        <taxon>Ascomycota</taxon>
        <taxon>Pezizomycotina</taxon>
        <taxon>Eurotiomycetes</taxon>
        <taxon>Eurotiomycetidae</taxon>
        <taxon>Onygenales</taxon>
        <taxon>Arthrodermataceae</taxon>
        <taxon>Nannizzia</taxon>
    </lineage>
</organism>
<name>E4UY10_ARTGP</name>
<dbReference type="AlphaFoldDB" id="E4UY10"/>
<sequence length="174" mass="20108">MKSGAQSIIDQELEVGSDRTKEEFSRLRVGTSVKELEHCLWALEYDPFSDNGFRLYNPIHKCYLASIFRTFPDYDNGGSNDTIIAQLNLELEAACTFEANNIASRMYVIEGMTSLQNTNRQWGLLFDSFRSYITPIIRFYFRGYSILQATYNLAQFRALYSRLQDTPLLLLKPI</sequence>
<dbReference type="VEuPathDB" id="FungiDB:MGYG_05006"/>
<dbReference type="eggNOG" id="ENOG502SSCZ">
    <property type="taxonomic scope" value="Eukaryota"/>
</dbReference>
<proteinExistence type="predicted"/>
<accession>E4UY10</accession>
<dbReference type="GeneID" id="10027683"/>
<dbReference type="Proteomes" id="UP000002669">
    <property type="component" value="Unassembled WGS sequence"/>
</dbReference>
<dbReference type="HOGENOM" id="CLU_1539645_0_0_1"/>
<gene>
    <name evidence="1" type="ORF">MGYG_05006</name>
</gene>
<dbReference type="OrthoDB" id="4525776at2759"/>
<evidence type="ECO:0000313" key="1">
    <source>
        <dbReference type="EMBL" id="EFR02003.1"/>
    </source>
</evidence>